<sequence length="231" mass="24021">MFNKALIALVLTSLTTGTPIDRRATGITSKEFSQGGCRDVLFAWARGSTEAGNMGTVVGPPTSDGIKAKFGETNVATEGIDYDAALAPNALPGGTDSKSRDLMVDTLTAMATQCPDSVIVAGGYSQGAAVSHRAIESLPANVQSRIAGVILYGDTQFTQDNGQISGFPQDKTKIICATGDLVCKGSLVILPAHLSYGRNAGEGSDFLNQQITAAMAATKARKARRGAHDRL</sequence>
<comment type="catalytic activity">
    <reaction evidence="9 14">
        <text>cutin + H2O = cutin monomers.</text>
        <dbReference type="EC" id="3.1.1.74"/>
    </reaction>
</comment>
<evidence type="ECO:0000256" key="13">
    <source>
        <dbReference type="PIRSR" id="PIRSR611150-2"/>
    </source>
</evidence>
<dbReference type="GO" id="GO:0016052">
    <property type="term" value="P:carbohydrate catabolic process"/>
    <property type="evidence" value="ECO:0007669"/>
    <property type="project" value="TreeGrafter"/>
</dbReference>
<evidence type="ECO:0000256" key="11">
    <source>
        <dbReference type="ARBA" id="ARBA00074522"/>
    </source>
</evidence>
<dbReference type="PANTHER" id="PTHR48250">
    <property type="entry name" value="CUTINASE 2-RELATED"/>
    <property type="match status" value="1"/>
</dbReference>
<comment type="similarity">
    <text evidence="2 14">Belongs to the cutinase family.</text>
</comment>
<dbReference type="InterPro" id="IPR043580">
    <property type="entry name" value="CUTINASE_1"/>
</dbReference>
<dbReference type="PROSITE" id="PS00155">
    <property type="entry name" value="CUTINASE_1"/>
    <property type="match status" value="1"/>
</dbReference>
<organism evidence="15 16">
    <name type="scientific">Periconia macrospinosa</name>
    <dbReference type="NCBI Taxonomy" id="97972"/>
    <lineage>
        <taxon>Eukaryota</taxon>
        <taxon>Fungi</taxon>
        <taxon>Dikarya</taxon>
        <taxon>Ascomycota</taxon>
        <taxon>Pezizomycotina</taxon>
        <taxon>Dothideomycetes</taxon>
        <taxon>Pleosporomycetidae</taxon>
        <taxon>Pleosporales</taxon>
        <taxon>Massarineae</taxon>
        <taxon>Periconiaceae</taxon>
        <taxon>Periconia</taxon>
    </lineage>
</organism>
<feature type="active site" description="Proton donor/acceptor" evidence="12">
    <location>
        <position position="193"/>
    </location>
</feature>
<dbReference type="FunFam" id="3.40.50.1820:FF:000235">
    <property type="entry name" value="Cutinase 1"/>
    <property type="match status" value="1"/>
</dbReference>
<reference evidence="15 16" key="1">
    <citation type="journal article" date="2018" name="Sci. Rep.">
        <title>Comparative genomics provides insights into the lifestyle and reveals functional heterogeneity of dark septate endophytic fungi.</title>
        <authorList>
            <person name="Knapp D.G."/>
            <person name="Nemeth J.B."/>
            <person name="Barry K."/>
            <person name="Hainaut M."/>
            <person name="Henrissat B."/>
            <person name="Johnson J."/>
            <person name="Kuo A."/>
            <person name="Lim J.H.P."/>
            <person name="Lipzen A."/>
            <person name="Nolan M."/>
            <person name="Ohm R.A."/>
            <person name="Tamas L."/>
            <person name="Grigoriev I.V."/>
            <person name="Spatafora J.W."/>
            <person name="Nagy L.G."/>
            <person name="Kovacs G.M."/>
        </authorList>
    </citation>
    <scope>NUCLEOTIDE SEQUENCE [LARGE SCALE GENOMIC DNA]</scope>
    <source>
        <strain evidence="15 16">DSE2036</strain>
    </source>
</reference>
<dbReference type="GO" id="GO:0050525">
    <property type="term" value="F:cutinase activity"/>
    <property type="evidence" value="ECO:0007669"/>
    <property type="project" value="UniProtKB-UniRule"/>
</dbReference>
<feature type="disulfide bond" evidence="13">
    <location>
        <begin position="176"/>
        <end position="183"/>
    </location>
</feature>
<dbReference type="OrthoDB" id="3225429at2759"/>
<dbReference type="PANTHER" id="PTHR48250:SF3">
    <property type="entry name" value="CUTINASE 1-RELATED"/>
    <property type="match status" value="1"/>
</dbReference>
<evidence type="ECO:0000256" key="14">
    <source>
        <dbReference type="RuleBase" id="RU361263"/>
    </source>
</evidence>
<dbReference type="Gene3D" id="3.40.50.1820">
    <property type="entry name" value="alpha/beta hydrolase"/>
    <property type="match status" value="1"/>
</dbReference>
<evidence type="ECO:0000256" key="9">
    <source>
        <dbReference type="ARBA" id="ARBA00034045"/>
    </source>
</evidence>
<evidence type="ECO:0000256" key="3">
    <source>
        <dbReference type="ARBA" id="ARBA00013095"/>
    </source>
</evidence>
<dbReference type="EMBL" id="KZ805424">
    <property type="protein sequence ID" value="PVH97969.1"/>
    <property type="molecule type" value="Genomic_DNA"/>
</dbReference>
<keyword evidence="16" id="KW-1185">Reference proteome</keyword>
<evidence type="ECO:0000313" key="15">
    <source>
        <dbReference type="EMBL" id="PVH97969.1"/>
    </source>
</evidence>
<dbReference type="PRINTS" id="PR00129">
    <property type="entry name" value="CUTINASE"/>
</dbReference>
<dbReference type="STRING" id="97972.A0A2V1DL48"/>
<comment type="subcellular location">
    <subcellularLocation>
        <location evidence="1 14">Secreted</location>
    </subcellularLocation>
</comment>
<dbReference type="AlphaFoldDB" id="A0A2V1DL48"/>
<dbReference type="InterPro" id="IPR043579">
    <property type="entry name" value="CUTINASE_2"/>
</dbReference>
<feature type="chain" id="PRO_5015796454" description="Cutinase" evidence="14">
    <location>
        <begin position="18"/>
        <end position="231"/>
    </location>
</feature>
<evidence type="ECO:0000313" key="16">
    <source>
        <dbReference type="Proteomes" id="UP000244855"/>
    </source>
</evidence>
<evidence type="ECO:0000256" key="6">
    <source>
        <dbReference type="ARBA" id="ARBA00022729"/>
    </source>
</evidence>
<evidence type="ECO:0000256" key="8">
    <source>
        <dbReference type="ARBA" id="ARBA00023157"/>
    </source>
</evidence>
<keyword evidence="8 13" id="KW-1015">Disulfide bond</keyword>
<evidence type="ECO:0000256" key="4">
    <source>
        <dbReference type="ARBA" id="ARBA00022487"/>
    </source>
</evidence>
<protein>
    <recommendedName>
        <fullName evidence="11 14">Cutinase</fullName>
        <ecNumber evidence="3 14">3.1.1.74</ecNumber>
    </recommendedName>
</protein>
<evidence type="ECO:0000256" key="12">
    <source>
        <dbReference type="PIRSR" id="PIRSR611150-1"/>
    </source>
</evidence>
<dbReference type="EC" id="3.1.1.74" evidence="3 14"/>
<evidence type="ECO:0000256" key="10">
    <source>
        <dbReference type="ARBA" id="ARBA00057514"/>
    </source>
</evidence>
<keyword evidence="4 14" id="KW-0719">Serine esterase</keyword>
<proteinExistence type="inferred from homology"/>
<dbReference type="SUPFAM" id="SSF53474">
    <property type="entry name" value="alpha/beta-Hydrolases"/>
    <property type="match status" value="1"/>
</dbReference>
<keyword evidence="5 14" id="KW-0964">Secreted</keyword>
<dbReference type="Pfam" id="PF01083">
    <property type="entry name" value="Cutinase"/>
    <property type="match status" value="1"/>
</dbReference>
<name>A0A2V1DL48_9PLEO</name>
<keyword evidence="6 14" id="KW-0732">Signal</keyword>
<feature type="signal peptide" evidence="14">
    <location>
        <begin position="1"/>
        <end position="17"/>
    </location>
</feature>
<dbReference type="InterPro" id="IPR029058">
    <property type="entry name" value="AB_hydrolase_fold"/>
</dbReference>
<dbReference type="GO" id="GO:0005576">
    <property type="term" value="C:extracellular region"/>
    <property type="evidence" value="ECO:0007669"/>
    <property type="project" value="UniProtKB-SubCell"/>
</dbReference>
<feature type="active site" description="Nucleophile" evidence="12">
    <location>
        <position position="125"/>
    </location>
</feature>
<dbReference type="Proteomes" id="UP000244855">
    <property type="component" value="Unassembled WGS sequence"/>
</dbReference>
<evidence type="ECO:0000256" key="7">
    <source>
        <dbReference type="ARBA" id="ARBA00022801"/>
    </source>
</evidence>
<accession>A0A2V1DL48</accession>
<dbReference type="PROSITE" id="PS00931">
    <property type="entry name" value="CUTINASE_2"/>
    <property type="match status" value="1"/>
</dbReference>
<dbReference type="InterPro" id="IPR011150">
    <property type="entry name" value="Cutinase_monf"/>
</dbReference>
<dbReference type="SMART" id="SM01110">
    <property type="entry name" value="Cutinase"/>
    <property type="match status" value="1"/>
</dbReference>
<feature type="disulfide bond" evidence="13">
    <location>
        <begin position="37"/>
        <end position="114"/>
    </location>
</feature>
<evidence type="ECO:0000256" key="2">
    <source>
        <dbReference type="ARBA" id="ARBA00007534"/>
    </source>
</evidence>
<evidence type="ECO:0000256" key="5">
    <source>
        <dbReference type="ARBA" id="ARBA00022525"/>
    </source>
</evidence>
<keyword evidence="7 14" id="KW-0378">Hydrolase</keyword>
<evidence type="ECO:0000256" key="1">
    <source>
        <dbReference type="ARBA" id="ARBA00004613"/>
    </source>
</evidence>
<comment type="function">
    <text evidence="10">Catalyzes the hydrolysis of complex carboxylic polyesters found in the cell wall of plants. Degrades cutin, a macromolecule that forms the structure of the plant cuticle. Allows pathogenic fungi to penetrate through the cuticular barrier into the host plant during the initial stage of fungal infection.</text>
</comment>
<gene>
    <name evidence="15" type="ORF">DM02DRAFT_532141</name>
</gene>
<dbReference type="InterPro" id="IPR000675">
    <property type="entry name" value="Cutinase/axe"/>
</dbReference>
<feature type="active site" evidence="12">
    <location>
        <position position="180"/>
    </location>
</feature>